<reference evidence="4" key="1">
    <citation type="submission" date="2021-01" db="EMBL/GenBank/DDBJ databases">
        <authorList>
            <person name="Corre E."/>
            <person name="Pelletier E."/>
            <person name="Niang G."/>
            <person name="Scheremetjew M."/>
            <person name="Finn R."/>
            <person name="Kale V."/>
            <person name="Holt S."/>
            <person name="Cochrane G."/>
            <person name="Meng A."/>
            <person name="Brown T."/>
            <person name="Cohen L."/>
        </authorList>
    </citation>
    <scope>NUCLEOTIDE SEQUENCE</scope>
    <source>
        <strain evidence="4">NIES-2562</strain>
    </source>
</reference>
<organism evidence="4">
    <name type="scientific">Palpitomonas bilix</name>
    <dbReference type="NCBI Taxonomy" id="652834"/>
    <lineage>
        <taxon>Eukaryota</taxon>
        <taxon>Eukaryota incertae sedis</taxon>
    </lineage>
</organism>
<dbReference type="PROSITE" id="PS51782">
    <property type="entry name" value="LYSM"/>
    <property type="match status" value="1"/>
</dbReference>
<evidence type="ECO:0000313" key="3">
    <source>
        <dbReference type="EMBL" id="CAE0249211.1"/>
    </source>
</evidence>
<dbReference type="EMBL" id="HBIB01017620">
    <property type="protein sequence ID" value="CAE0249211.1"/>
    <property type="molecule type" value="Transcribed_RNA"/>
</dbReference>
<dbReference type="AlphaFoldDB" id="A0A7S3D9D6"/>
<proteinExistence type="predicted"/>
<feature type="signal peptide" evidence="1">
    <location>
        <begin position="1"/>
        <end position="24"/>
    </location>
</feature>
<keyword evidence="1" id="KW-0732">Signal</keyword>
<feature type="domain" description="LysM" evidence="2">
    <location>
        <begin position="1063"/>
        <end position="1108"/>
    </location>
</feature>
<feature type="chain" id="PRO_5035680890" description="LysM domain-containing protein" evidence="1">
    <location>
        <begin position="25"/>
        <end position="1118"/>
    </location>
</feature>
<protein>
    <recommendedName>
        <fullName evidence="2">LysM domain-containing protein</fullName>
    </recommendedName>
</protein>
<dbReference type="Pfam" id="PF01476">
    <property type="entry name" value="LysM"/>
    <property type="match status" value="1"/>
</dbReference>
<evidence type="ECO:0000256" key="1">
    <source>
        <dbReference type="SAM" id="SignalP"/>
    </source>
</evidence>
<name>A0A7S3D9D6_9EUKA</name>
<accession>A0A7S3D9D6</accession>
<dbReference type="EMBL" id="HBIB01017622">
    <property type="protein sequence ID" value="CAE0249213.1"/>
    <property type="molecule type" value="Transcribed_RNA"/>
</dbReference>
<evidence type="ECO:0000259" key="2">
    <source>
        <dbReference type="PROSITE" id="PS51782"/>
    </source>
</evidence>
<dbReference type="InterPro" id="IPR018392">
    <property type="entry name" value="LysM"/>
</dbReference>
<dbReference type="SMART" id="SM00257">
    <property type="entry name" value="LysM"/>
    <property type="match status" value="2"/>
</dbReference>
<gene>
    <name evidence="3" type="ORF">PBIL07802_LOCUS11410</name>
    <name evidence="4" type="ORF">PBIL07802_LOCUS11412</name>
</gene>
<sequence length="1118" mass="122889">MEKLSASLLLALVGIALLAGESEGQRLYGGKIEWTSNATHAIFDMTTIWRRSDFKCIYSWVTCPFVTADGIFPLDEALWLPRSASNNAFYFGDGSAKQSVQLNLYKEDTTHDLIYAKSTLAHAYATAGPYTAGFSGCCRPSPAAQGWAVQAAQDGDVHSSHETRPVQPIPNPREDSGFMADAGPTAYNDLNNNGRQSFNLQTTVEINGTHGSPVTIDEPFFTVQPDAVERIPLYGYEPSYLGMDEVQVSYRLGEGTETGAGYEDAPNADAVNVNPVPQLVIDPVTSEIVFNTSGLQLGYWNVVVMMLRRHAGSHVKVPLDIAVKIFDAGCNDAPTMESEARGASLSRTGFFPINYTYDATFSITAREAYKYDSMSWSISYLYETSASGALFVDLFVDDFNPREFFFTANLLLEGVQPGQYPFCLQVTDDDSCHKIYNCPGFRQVPLSDIPQESFYDAELNEFASCSVVPAAETFPYFEEGRLSAAITRTTRQCVIAVVDYIYGCLDPEAYTYDPLAHQPDPEKPCIYKGCMEPEADNYLVRNTIACEGCCNYTGCMDTQARNYLERNNVQCESCCEFIGCTNPAATNFWQKANVDSGLCTFITPNAQPQVTVPTPTKNSVLGICDYKDADPRTAGGERYYDLRVYARDENTNDTLDIYLYQISPSSEVGEVGNKNATVITAKFAAGLENTQDHQDLDYATANRFIRLIPTEAAFNQCVQVYRKFNVVVKDNSDSNPETSCFEPELECLPDTSSTYNLYTTVRKPPTLRFVGASNGQTLEADVGCEMSLIVEAFDCNEDEDLNVYVLEDPGLPNGAYVTQQSKVNEQRNVVRRSFNWSPRKSQMGQTYKVCFTAKDDNEDCEIGGWYAREPVCVFIHVKSLTLGISATSNSTLLTNGTVIKQAVGCTSVVTVVATEETGACVDVAFGGAVIGSSLTVTNSCSETCLEQRSATCPLQESVCSRSITFSPQRGEEGSIRTVCVSPSLVFSSQSQKGGQITAAIDVPELCIHFEVVKCEYCVAEGDTLEFLASWYHLDMAWQRVWNSNPHIEDPDSVIPVDRIRVGPTYTVRGGDNLADVISMFKTTRSRIDNLNPDVAVVGEVQPGTELCVVPCSGEYTDE</sequence>
<evidence type="ECO:0000313" key="4">
    <source>
        <dbReference type="EMBL" id="CAE0249213.1"/>
    </source>
</evidence>